<proteinExistence type="predicted"/>
<dbReference type="Proteomes" id="UP000664859">
    <property type="component" value="Unassembled WGS sequence"/>
</dbReference>
<accession>A0A835Z507</accession>
<dbReference type="AlphaFoldDB" id="A0A835Z507"/>
<sequence length="235" mass="25953">MKSFSADHLQMPVFICAYLRHNAALSLHFTRPDALKIRRQALTPSSWHSLCSLLQLSHHVQQALPQRHDLHSTLKTCHHNATCADHQAISPPPAPPFKKQKEDDIVEPLFALDRARGDDRYACQRIGAHPIMPGTKHKMHLLLVTALRRACGGGSQLEDQVESQQRKPACSAQAWQSPNDTRWVAQWPASFVTVKKPEGSPSAIVVSLVTAVWLSVLVAAHNADSNSLTVLTGLL</sequence>
<protein>
    <submittedName>
        <fullName evidence="1">Uncharacterized protein</fullName>
    </submittedName>
</protein>
<reference evidence="1" key="1">
    <citation type="submission" date="2021-02" db="EMBL/GenBank/DDBJ databases">
        <title>First Annotated Genome of the Yellow-green Alga Tribonema minus.</title>
        <authorList>
            <person name="Mahan K.M."/>
        </authorList>
    </citation>
    <scope>NUCLEOTIDE SEQUENCE</scope>
    <source>
        <strain evidence="1">UTEX B ZZ1240</strain>
    </source>
</reference>
<gene>
    <name evidence="1" type="ORF">JKP88DRAFT_241444</name>
</gene>
<keyword evidence="2" id="KW-1185">Reference proteome</keyword>
<evidence type="ECO:0000313" key="2">
    <source>
        <dbReference type="Proteomes" id="UP000664859"/>
    </source>
</evidence>
<evidence type="ECO:0000313" key="1">
    <source>
        <dbReference type="EMBL" id="KAG5183274.1"/>
    </source>
</evidence>
<organism evidence="1 2">
    <name type="scientific">Tribonema minus</name>
    <dbReference type="NCBI Taxonomy" id="303371"/>
    <lineage>
        <taxon>Eukaryota</taxon>
        <taxon>Sar</taxon>
        <taxon>Stramenopiles</taxon>
        <taxon>Ochrophyta</taxon>
        <taxon>PX clade</taxon>
        <taxon>Xanthophyceae</taxon>
        <taxon>Tribonematales</taxon>
        <taxon>Tribonemataceae</taxon>
        <taxon>Tribonema</taxon>
    </lineage>
</organism>
<name>A0A835Z507_9STRA</name>
<dbReference type="EMBL" id="JAFCMP010000223">
    <property type="protein sequence ID" value="KAG5183274.1"/>
    <property type="molecule type" value="Genomic_DNA"/>
</dbReference>
<comment type="caution">
    <text evidence="1">The sequence shown here is derived from an EMBL/GenBank/DDBJ whole genome shotgun (WGS) entry which is preliminary data.</text>
</comment>